<dbReference type="PANTHER" id="PTHR11533">
    <property type="entry name" value="PROTEASE M1 ZINC METALLOPROTEASE"/>
    <property type="match status" value="1"/>
</dbReference>
<dbReference type="InterPro" id="IPR045357">
    <property type="entry name" value="Aminopeptidase_N-like_N"/>
</dbReference>
<comment type="cofactor">
    <cofactor evidence="1">
        <name>Zn(2+)</name>
        <dbReference type="ChEBI" id="CHEBI:29105"/>
    </cofactor>
</comment>
<dbReference type="PANTHER" id="PTHR11533:SF21">
    <property type="entry name" value="AMINOPEPTIDASE"/>
    <property type="match status" value="1"/>
</dbReference>
<evidence type="ECO:0000256" key="4">
    <source>
        <dbReference type="ARBA" id="ARBA00022723"/>
    </source>
</evidence>
<keyword evidence="4" id="KW-0479">Metal-binding</keyword>
<evidence type="ECO:0000256" key="5">
    <source>
        <dbReference type="ARBA" id="ARBA00022801"/>
    </source>
</evidence>
<dbReference type="InterPro" id="IPR001930">
    <property type="entry name" value="Peptidase_M1"/>
</dbReference>
<dbReference type="InterPro" id="IPR014782">
    <property type="entry name" value="Peptidase_M1_dom"/>
</dbReference>
<proteinExistence type="inferred from homology"/>
<dbReference type="PRINTS" id="PR00756">
    <property type="entry name" value="ALADIPTASE"/>
</dbReference>
<evidence type="ECO:0000256" key="6">
    <source>
        <dbReference type="ARBA" id="ARBA00022833"/>
    </source>
</evidence>
<feature type="domain" description="Peptidase M1 membrane alanine aminopeptidase" evidence="8">
    <location>
        <begin position="273"/>
        <end position="335"/>
    </location>
</feature>
<keyword evidence="3" id="KW-0645">Protease</keyword>
<keyword evidence="5" id="KW-0378">Hydrolase</keyword>
<dbReference type="GO" id="GO:0070006">
    <property type="term" value="F:metalloaminopeptidase activity"/>
    <property type="evidence" value="ECO:0007669"/>
    <property type="project" value="TreeGrafter"/>
</dbReference>
<dbReference type="STRING" id="29172.A0A0D8XL66"/>
<dbReference type="EMBL" id="KN716411">
    <property type="protein sequence ID" value="KJH45373.1"/>
    <property type="molecule type" value="Genomic_DNA"/>
</dbReference>
<dbReference type="SUPFAM" id="SSF55486">
    <property type="entry name" value="Metalloproteases ('zincins'), catalytic domain"/>
    <property type="match status" value="1"/>
</dbReference>
<sequence>MRLQSKQNFSIMDVLPPQHEGCDKEEELHSNQDKKKQDILLVPMPTHTLPLHYNLHLDFTNAANKIIRGSMTIELEVLENSTDNEILFHVGPNVIIDRIRLRKEGKRVYPKTLRIEESKMLARIVLKESLKNGVYLLEIDYNTTICNEENGTQCDYELDPLNNSLVSAFTTKFEPTHARSFLPCWDDPGIKATFNITVMHLSKYVVLSNMPPNGSKKTPEGKTTTSFEQTPPMSAYSLAFAMGQLVPLEMRTGRNLPLTLWIHPEDLLSAQFAANFSPVVFDRLESELELLYPMPKIDLVAARNFPVDGTKNWGLIIFDKNSVLLDAKLEDSPNMTVDRLYHEYNIKKIITSQIAHQCK</sequence>
<evidence type="ECO:0000259" key="9">
    <source>
        <dbReference type="Pfam" id="PF17900"/>
    </source>
</evidence>
<evidence type="ECO:0000259" key="8">
    <source>
        <dbReference type="Pfam" id="PF01433"/>
    </source>
</evidence>
<dbReference type="Proteomes" id="UP000053766">
    <property type="component" value="Unassembled WGS sequence"/>
</dbReference>
<dbReference type="GO" id="GO:0005615">
    <property type="term" value="C:extracellular space"/>
    <property type="evidence" value="ECO:0007669"/>
    <property type="project" value="TreeGrafter"/>
</dbReference>
<dbReference type="Gene3D" id="2.60.40.1730">
    <property type="entry name" value="tricorn interacting facor f3 domain"/>
    <property type="match status" value="1"/>
</dbReference>
<keyword evidence="7" id="KW-0482">Metalloprotease</keyword>
<keyword evidence="11" id="KW-1185">Reference proteome</keyword>
<dbReference type="InterPro" id="IPR042097">
    <property type="entry name" value="Aminopeptidase_N-like_N_sf"/>
</dbReference>
<dbReference type="OrthoDB" id="510539at2759"/>
<protein>
    <submittedName>
        <fullName evidence="10">Peptidase family M1</fullName>
    </submittedName>
</protein>
<dbReference type="InterPro" id="IPR050344">
    <property type="entry name" value="Peptidase_M1_aminopeptidases"/>
</dbReference>
<keyword evidence="6" id="KW-0862">Zinc</keyword>
<dbReference type="GO" id="GO:0043171">
    <property type="term" value="P:peptide catabolic process"/>
    <property type="evidence" value="ECO:0007669"/>
    <property type="project" value="TreeGrafter"/>
</dbReference>
<dbReference type="AlphaFoldDB" id="A0A0D8XL66"/>
<dbReference type="GO" id="GO:0006508">
    <property type="term" value="P:proteolysis"/>
    <property type="evidence" value="ECO:0007669"/>
    <property type="project" value="UniProtKB-KW"/>
</dbReference>
<dbReference type="GO" id="GO:0016020">
    <property type="term" value="C:membrane"/>
    <property type="evidence" value="ECO:0007669"/>
    <property type="project" value="TreeGrafter"/>
</dbReference>
<evidence type="ECO:0000256" key="7">
    <source>
        <dbReference type="ARBA" id="ARBA00023049"/>
    </source>
</evidence>
<dbReference type="GO" id="GO:0005737">
    <property type="term" value="C:cytoplasm"/>
    <property type="evidence" value="ECO:0007669"/>
    <property type="project" value="TreeGrafter"/>
</dbReference>
<organism evidence="10 11">
    <name type="scientific">Dictyocaulus viviparus</name>
    <name type="common">Bovine lungworm</name>
    <dbReference type="NCBI Taxonomy" id="29172"/>
    <lineage>
        <taxon>Eukaryota</taxon>
        <taxon>Metazoa</taxon>
        <taxon>Ecdysozoa</taxon>
        <taxon>Nematoda</taxon>
        <taxon>Chromadorea</taxon>
        <taxon>Rhabditida</taxon>
        <taxon>Rhabditina</taxon>
        <taxon>Rhabditomorpha</taxon>
        <taxon>Strongyloidea</taxon>
        <taxon>Metastrongylidae</taxon>
        <taxon>Dictyocaulus</taxon>
    </lineage>
</organism>
<evidence type="ECO:0000313" key="10">
    <source>
        <dbReference type="EMBL" id="KJH45373.1"/>
    </source>
</evidence>
<evidence type="ECO:0000256" key="1">
    <source>
        <dbReference type="ARBA" id="ARBA00001947"/>
    </source>
</evidence>
<dbReference type="GO" id="GO:0008270">
    <property type="term" value="F:zinc ion binding"/>
    <property type="evidence" value="ECO:0007669"/>
    <property type="project" value="InterPro"/>
</dbReference>
<dbReference type="GO" id="GO:0042277">
    <property type="term" value="F:peptide binding"/>
    <property type="evidence" value="ECO:0007669"/>
    <property type="project" value="TreeGrafter"/>
</dbReference>
<reference evidence="10 11" key="1">
    <citation type="submission" date="2013-11" db="EMBL/GenBank/DDBJ databases">
        <title>Draft genome of the bovine lungworm Dictyocaulus viviparus.</title>
        <authorList>
            <person name="Mitreva M."/>
        </authorList>
    </citation>
    <scope>NUCLEOTIDE SEQUENCE [LARGE SCALE GENOMIC DNA]</scope>
    <source>
        <strain evidence="10 11">HannoverDv2000</strain>
    </source>
</reference>
<dbReference type="MEROPS" id="M01.A16"/>
<dbReference type="Pfam" id="PF01433">
    <property type="entry name" value="Peptidase_M1"/>
    <property type="match status" value="1"/>
</dbReference>
<dbReference type="SUPFAM" id="SSF63737">
    <property type="entry name" value="Leukotriene A4 hydrolase N-terminal domain"/>
    <property type="match status" value="1"/>
</dbReference>
<accession>A0A0D8XL66</accession>
<feature type="domain" description="Aminopeptidase N-like N-terminal" evidence="9">
    <location>
        <begin position="50"/>
        <end position="236"/>
    </location>
</feature>
<dbReference type="InterPro" id="IPR027268">
    <property type="entry name" value="Peptidase_M4/M1_CTD_sf"/>
</dbReference>
<evidence type="ECO:0000313" key="11">
    <source>
        <dbReference type="Proteomes" id="UP000053766"/>
    </source>
</evidence>
<dbReference type="FunFam" id="2.60.40.1730:FF:000028">
    <property type="entry name" value="Aminopeptidase"/>
    <property type="match status" value="1"/>
</dbReference>
<dbReference type="Gene3D" id="1.10.390.10">
    <property type="entry name" value="Neutral Protease Domain 2"/>
    <property type="match status" value="1"/>
</dbReference>
<comment type="similarity">
    <text evidence="2">Belongs to the peptidase M1 family.</text>
</comment>
<evidence type="ECO:0000256" key="3">
    <source>
        <dbReference type="ARBA" id="ARBA00022670"/>
    </source>
</evidence>
<dbReference type="Pfam" id="PF17900">
    <property type="entry name" value="Peptidase_M1_N"/>
    <property type="match status" value="1"/>
</dbReference>
<evidence type="ECO:0000256" key="2">
    <source>
        <dbReference type="ARBA" id="ARBA00010136"/>
    </source>
</evidence>
<name>A0A0D8XL66_DICVI</name>
<reference evidence="11" key="2">
    <citation type="journal article" date="2016" name="Sci. Rep.">
        <title>Dictyocaulus viviparus genome, variome and transcriptome elucidate lungworm biology and support future intervention.</title>
        <authorList>
            <person name="McNulty S.N."/>
            <person name="Strube C."/>
            <person name="Rosa B.A."/>
            <person name="Martin J.C."/>
            <person name="Tyagi R."/>
            <person name="Choi Y.J."/>
            <person name="Wang Q."/>
            <person name="Hallsworth Pepin K."/>
            <person name="Zhang X."/>
            <person name="Ozersky P."/>
            <person name="Wilson R.K."/>
            <person name="Sternberg P.W."/>
            <person name="Gasser R.B."/>
            <person name="Mitreva M."/>
        </authorList>
    </citation>
    <scope>NUCLEOTIDE SEQUENCE [LARGE SCALE GENOMIC DNA]</scope>
    <source>
        <strain evidence="11">HannoverDv2000</strain>
    </source>
</reference>
<gene>
    <name evidence="10" type="ORF">DICVIV_08586</name>
</gene>